<dbReference type="GO" id="GO:0019843">
    <property type="term" value="F:rRNA binding"/>
    <property type="evidence" value="ECO:0007669"/>
    <property type="project" value="UniProtKB-UniRule"/>
</dbReference>
<dbReference type="Proteomes" id="UP000265882">
    <property type="component" value="Unassembled WGS sequence"/>
</dbReference>
<name>A0A3A4NY99_ABYX5</name>
<evidence type="ECO:0000256" key="3">
    <source>
        <dbReference type="ARBA" id="ARBA00022884"/>
    </source>
</evidence>
<dbReference type="GO" id="GO:0006412">
    <property type="term" value="P:translation"/>
    <property type="evidence" value="ECO:0007669"/>
    <property type="project" value="UniProtKB-UniRule"/>
</dbReference>
<comment type="similarity">
    <text evidence="1 6 7">Belongs to the bacterial ribosomal protein bL21 family.</text>
</comment>
<dbReference type="GO" id="GO:0005737">
    <property type="term" value="C:cytoplasm"/>
    <property type="evidence" value="ECO:0007669"/>
    <property type="project" value="UniProtKB-ARBA"/>
</dbReference>
<dbReference type="InterPro" id="IPR036164">
    <property type="entry name" value="bL21-like_sf"/>
</dbReference>
<dbReference type="PANTHER" id="PTHR21349">
    <property type="entry name" value="50S RIBOSOMAL PROTEIN L21"/>
    <property type="match status" value="1"/>
</dbReference>
<sequence length="103" mass="11423">MYAIVKTGGKQYRVAEGDIIKVEKLSADIGETVTFRDIALLEKEGTAVADPKQLEAVTVEGKVLGLEKAKKITTMKAKRRKGYKKKIGHRQTHTRLQITKITG</sequence>
<evidence type="ECO:0000256" key="6">
    <source>
        <dbReference type="HAMAP-Rule" id="MF_01363"/>
    </source>
</evidence>
<evidence type="ECO:0000313" key="8">
    <source>
        <dbReference type="EMBL" id="RJP20541.1"/>
    </source>
</evidence>
<reference evidence="8 9" key="1">
    <citation type="journal article" date="2017" name="ISME J.">
        <title>Energy and carbon metabolisms in a deep terrestrial subsurface fluid microbial community.</title>
        <authorList>
            <person name="Momper L."/>
            <person name="Jungbluth S.P."/>
            <person name="Lee M.D."/>
            <person name="Amend J.P."/>
        </authorList>
    </citation>
    <scope>NUCLEOTIDE SEQUENCE [LARGE SCALE GENOMIC DNA]</scope>
    <source>
        <strain evidence="8">SURF_5</strain>
    </source>
</reference>
<comment type="caution">
    <text evidence="8">The sequence shown here is derived from an EMBL/GenBank/DDBJ whole genome shotgun (WGS) entry which is preliminary data.</text>
</comment>
<dbReference type="InterPro" id="IPR028909">
    <property type="entry name" value="bL21-like"/>
</dbReference>
<dbReference type="PROSITE" id="PS01169">
    <property type="entry name" value="RIBOSOMAL_L21"/>
    <property type="match status" value="1"/>
</dbReference>
<evidence type="ECO:0000256" key="5">
    <source>
        <dbReference type="ARBA" id="ARBA00023274"/>
    </source>
</evidence>
<dbReference type="HAMAP" id="MF_01363">
    <property type="entry name" value="Ribosomal_bL21"/>
    <property type="match status" value="1"/>
</dbReference>
<keyword evidence="4 6" id="KW-0689">Ribosomal protein</keyword>
<evidence type="ECO:0000256" key="2">
    <source>
        <dbReference type="ARBA" id="ARBA00022730"/>
    </source>
</evidence>
<evidence type="ECO:0000256" key="4">
    <source>
        <dbReference type="ARBA" id="ARBA00022980"/>
    </source>
</evidence>
<evidence type="ECO:0000256" key="7">
    <source>
        <dbReference type="RuleBase" id="RU000562"/>
    </source>
</evidence>
<dbReference type="Pfam" id="PF00829">
    <property type="entry name" value="Ribosomal_L21p"/>
    <property type="match status" value="1"/>
</dbReference>
<dbReference type="SUPFAM" id="SSF141091">
    <property type="entry name" value="L21p-like"/>
    <property type="match status" value="1"/>
</dbReference>
<protein>
    <recommendedName>
        <fullName evidence="6">Large ribosomal subunit protein bL21</fullName>
    </recommendedName>
</protein>
<dbReference type="GO" id="GO:0003735">
    <property type="term" value="F:structural constituent of ribosome"/>
    <property type="evidence" value="ECO:0007669"/>
    <property type="project" value="InterPro"/>
</dbReference>
<gene>
    <name evidence="6 8" type="primary">rplU</name>
    <name evidence="8" type="ORF">C4520_11275</name>
</gene>
<organism evidence="8 9">
    <name type="scientific">Abyssobacteria bacterium (strain SURF_5)</name>
    <dbReference type="NCBI Taxonomy" id="2093360"/>
    <lineage>
        <taxon>Bacteria</taxon>
        <taxon>Pseudomonadati</taxon>
        <taxon>Candidatus Hydrogenedentota</taxon>
        <taxon>Candidatus Abyssobacteria</taxon>
    </lineage>
</organism>
<keyword evidence="2 6" id="KW-0699">rRNA-binding</keyword>
<accession>A0A3A4NY99</accession>
<dbReference type="GO" id="GO:1990904">
    <property type="term" value="C:ribonucleoprotein complex"/>
    <property type="evidence" value="ECO:0007669"/>
    <property type="project" value="UniProtKB-KW"/>
</dbReference>
<proteinExistence type="inferred from homology"/>
<keyword evidence="3 6" id="KW-0694">RNA-binding</keyword>
<comment type="subunit">
    <text evidence="6">Part of the 50S ribosomal subunit. Contacts protein L20.</text>
</comment>
<dbReference type="InterPro" id="IPR018258">
    <property type="entry name" value="Ribosomal_bL21_CS"/>
</dbReference>
<keyword evidence="5 6" id="KW-0687">Ribonucleoprotein</keyword>
<evidence type="ECO:0000313" key="9">
    <source>
        <dbReference type="Proteomes" id="UP000265882"/>
    </source>
</evidence>
<evidence type="ECO:0000256" key="1">
    <source>
        <dbReference type="ARBA" id="ARBA00008563"/>
    </source>
</evidence>
<comment type="function">
    <text evidence="6 7">This protein binds to 23S rRNA in the presence of protein L20.</text>
</comment>
<dbReference type="AlphaFoldDB" id="A0A3A4NY99"/>
<dbReference type="PANTHER" id="PTHR21349:SF0">
    <property type="entry name" value="LARGE RIBOSOMAL SUBUNIT PROTEIN BL21M"/>
    <property type="match status" value="1"/>
</dbReference>
<dbReference type="InterPro" id="IPR001787">
    <property type="entry name" value="Ribosomal_bL21"/>
</dbReference>
<dbReference type="EMBL" id="QZKU01000076">
    <property type="protein sequence ID" value="RJP20541.1"/>
    <property type="molecule type" value="Genomic_DNA"/>
</dbReference>
<dbReference type="NCBIfam" id="TIGR00061">
    <property type="entry name" value="L21"/>
    <property type="match status" value="1"/>
</dbReference>
<dbReference type="GO" id="GO:0005840">
    <property type="term" value="C:ribosome"/>
    <property type="evidence" value="ECO:0007669"/>
    <property type="project" value="UniProtKB-KW"/>
</dbReference>